<keyword evidence="2" id="KW-1185">Reference proteome</keyword>
<evidence type="ECO:0000313" key="2">
    <source>
        <dbReference type="Proteomes" id="UP000006420"/>
    </source>
</evidence>
<sequence length="649" mass="72248">MQVGNKQKLIIMKKLINIFTLFALFAMMFVSCSPDDYSLGSKNVKAEDLVEGIAFKIEHDASNPNIIYLTSLMGNGYTPLWNHPQGRSQKQKVTLKMPFPGTYNVTFGVETPGGIVYGEPVTFTVDDFYADFVNDDVWTMISGGVGKSKTWYLDLDAEGVSRHFLAPMYFFTGTYNWDALHTASGDNYLDADAWDWKKAITPLAGDDGNALWYWLADWPGNKWMCDAADFGTMTFDLIGGANIKVDQQAYGLGSYNGSYMVNVDEHTIAFTDAYPVNVTSRNGEVLAATEFRILYLSEDFMQIMLVPSGTCFNYISQEYKDNWVAGDPEPPYNGNANDDLTSTFTKKWKLSVNTPYNWTGLDGTFLNNWSSPADYSVAGYPYNKSMIDNISLSMTKTGEKTGSYILTDGAAKEQKGTYKTDANNNIIFDKDISFAISGSQMLSTTGDKALRIIRTEINTFGDLSGIWLGKRDASKSEYMVYHFELSASGDDESVAVKKMLCAHTWKIDVKGTKFGGPLTYADPITFPALTGAWTPGLSDNSWVMIDGDHGSMKFNMDGTVNIIQKTVKDGAFDQTNNLSGTWVYNHDNYSLKLNIPMLHADNFTFAVADWSDSRIQSVGADYLRLSVIRDPALSGESRWLFVYNYIPAD</sequence>
<name>F8WYR4_9BACT</name>
<proteinExistence type="predicted"/>
<dbReference type="OrthoDB" id="646668at2"/>
<dbReference type="HOGENOM" id="CLU_448821_0_0_10"/>
<dbReference type="STRING" id="742767.HMPREF9456_01115"/>
<dbReference type="eggNOG" id="ENOG502Z91V">
    <property type="taxonomic scope" value="Bacteria"/>
</dbReference>
<protein>
    <submittedName>
        <fullName evidence="1">Uncharacterized protein</fullName>
    </submittedName>
</protein>
<accession>F8WYR4</accession>
<dbReference type="AlphaFoldDB" id="F8WYR4"/>
<organism evidence="1 2">
    <name type="scientific">Dysgonomonas mossii DSM 22836</name>
    <dbReference type="NCBI Taxonomy" id="742767"/>
    <lineage>
        <taxon>Bacteria</taxon>
        <taxon>Pseudomonadati</taxon>
        <taxon>Bacteroidota</taxon>
        <taxon>Bacteroidia</taxon>
        <taxon>Bacteroidales</taxon>
        <taxon>Dysgonomonadaceae</taxon>
        <taxon>Dysgonomonas</taxon>
    </lineage>
</organism>
<comment type="caution">
    <text evidence="1">The sequence shown here is derived from an EMBL/GenBank/DDBJ whole genome shotgun (WGS) entry which is preliminary data.</text>
</comment>
<dbReference type="EMBL" id="ADLW01000004">
    <property type="protein sequence ID" value="EGK04087.1"/>
    <property type="molecule type" value="Genomic_DNA"/>
</dbReference>
<dbReference type="PROSITE" id="PS51257">
    <property type="entry name" value="PROKAR_LIPOPROTEIN"/>
    <property type="match status" value="1"/>
</dbReference>
<dbReference type="Proteomes" id="UP000006420">
    <property type="component" value="Unassembled WGS sequence"/>
</dbReference>
<evidence type="ECO:0000313" key="1">
    <source>
        <dbReference type="EMBL" id="EGK04087.1"/>
    </source>
</evidence>
<reference evidence="1 2" key="1">
    <citation type="submission" date="2011-04" db="EMBL/GenBank/DDBJ databases">
        <title>The Genome Sequence of Dysgonomonas mossii DSM 22836.</title>
        <authorList>
            <consortium name="The Broad Institute Genome Sequencing Platform"/>
            <person name="Earl A."/>
            <person name="Ward D."/>
            <person name="Feldgarden M."/>
            <person name="Gevers D."/>
            <person name="Pudlo N."/>
            <person name="Martens E."/>
            <person name="Allen-Vercoe E."/>
            <person name="Young S.K."/>
            <person name="Zeng Q."/>
            <person name="Gargeya S."/>
            <person name="Fitzgerald M."/>
            <person name="Haas B."/>
            <person name="Abouelleil A."/>
            <person name="Alvarado L."/>
            <person name="Arachchi H.M."/>
            <person name="Berlin A."/>
            <person name="Brown A."/>
            <person name="Chapman S.B."/>
            <person name="Chen Z."/>
            <person name="Dunbar C."/>
            <person name="Freedman E."/>
            <person name="Gearin G."/>
            <person name="Gellesch M."/>
            <person name="Goldberg J."/>
            <person name="Griggs A."/>
            <person name="Gujja S."/>
            <person name="Heiman D."/>
            <person name="Howarth C."/>
            <person name="Larson L."/>
            <person name="Lui A."/>
            <person name="MacDonald P.J.P."/>
            <person name="Mehta T."/>
            <person name="Montmayeur A."/>
            <person name="Murphy C."/>
            <person name="Neiman D."/>
            <person name="Pearson M."/>
            <person name="Priest M."/>
            <person name="Roberts A."/>
            <person name="Saif S."/>
            <person name="Shea T."/>
            <person name="Shenoy N."/>
            <person name="Sisk P."/>
            <person name="Stolte C."/>
            <person name="Sykes S."/>
            <person name="Yandava C."/>
            <person name="Wortman J."/>
            <person name="Nusbaum C."/>
            <person name="Birren B."/>
        </authorList>
    </citation>
    <scope>NUCLEOTIDE SEQUENCE [LARGE SCALE GENOMIC DNA]</scope>
    <source>
        <strain evidence="1 2">DSM 22836</strain>
    </source>
</reference>
<gene>
    <name evidence="1" type="ORF">HMPREF9456_01115</name>
</gene>